<dbReference type="eggNOG" id="COG1519">
    <property type="taxonomic scope" value="Bacteria"/>
</dbReference>
<organism evidence="13 14">
    <name type="scientific">Rubinisphaera brasiliensis (strain ATCC 49424 / DSM 5305 / JCM 21570 / IAM 15109 / NBRC 103401 / IFAM 1448)</name>
    <name type="common">Planctomyces brasiliensis</name>
    <dbReference type="NCBI Taxonomy" id="756272"/>
    <lineage>
        <taxon>Bacteria</taxon>
        <taxon>Pseudomonadati</taxon>
        <taxon>Planctomycetota</taxon>
        <taxon>Planctomycetia</taxon>
        <taxon>Planctomycetales</taxon>
        <taxon>Planctomycetaceae</taxon>
        <taxon>Rubinisphaera</taxon>
    </lineage>
</organism>
<dbReference type="Gene3D" id="3.40.50.2000">
    <property type="entry name" value="Glycogen Phosphorylase B"/>
    <property type="match status" value="1"/>
</dbReference>
<comment type="function">
    <text evidence="11">Involved in lipopolysaccharide (LPS) biosynthesis. Catalyzes the transfer of 3-deoxy-D-manno-octulosonate (Kdo) residue(s) from CMP-Kdo to lipid IV(A), the tetraacyldisaccharide-1,4'-bisphosphate precursor of lipid A.</text>
</comment>
<dbReference type="UniPathway" id="UPA00958"/>
<keyword evidence="14" id="KW-1185">Reference proteome</keyword>
<evidence type="ECO:0000313" key="13">
    <source>
        <dbReference type="EMBL" id="ADY58279.1"/>
    </source>
</evidence>
<dbReference type="GO" id="GO:0005886">
    <property type="term" value="C:plasma membrane"/>
    <property type="evidence" value="ECO:0007669"/>
    <property type="project" value="UniProtKB-SubCell"/>
</dbReference>
<keyword evidence="11" id="KW-1003">Cell membrane</keyword>
<feature type="site" description="Transition state stabilizer" evidence="10">
    <location>
        <position position="209"/>
    </location>
</feature>
<dbReference type="FunFam" id="3.40.50.2000:FF:000032">
    <property type="entry name" value="3-deoxy-D-manno-octulosonic acid transferase"/>
    <property type="match status" value="1"/>
</dbReference>
<evidence type="ECO:0000256" key="7">
    <source>
        <dbReference type="ARBA" id="ARBA00031445"/>
    </source>
</evidence>
<feature type="site" description="Transition state stabilizer" evidence="10">
    <location>
        <position position="131"/>
    </location>
</feature>
<feature type="domain" description="3-deoxy-D-manno-octulosonic-acid transferase N-terminal" evidence="12">
    <location>
        <begin position="35"/>
        <end position="211"/>
    </location>
</feature>
<dbReference type="GO" id="GO:0009244">
    <property type="term" value="P:lipopolysaccharide core region biosynthetic process"/>
    <property type="evidence" value="ECO:0007669"/>
    <property type="project" value="UniProtKB-UniRule"/>
</dbReference>
<dbReference type="STRING" id="756272.Plabr_0652"/>
<dbReference type="Proteomes" id="UP000006860">
    <property type="component" value="Chromosome"/>
</dbReference>
<feature type="active site" description="Proton acceptor" evidence="9">
    <location>
        <position position="62"/>
    </location>
</feature>
<dbReference type="HOGENOM" id="CLU_036146_2_0_0"/>
<dbReference type="KEGG" id="pbs:Plabr_0652"/>
<protein>
    <recommendedName>
        <fullName evidence="5 11">3-deoxy-D-manno-octulosonic acid transferase</fullName>
        <shortName evidence="11">Kdo transferase</shortName>
        <ecNumber evidence="4 11">2.4.99.12</ecNumber>
    </recommendedName>
    <alternativeName>
        <fullName evidence="7 11">Lipid IV(A) 3-deoxy-D-manno-octulosonic acid transferase</fullName>
    </alternativeName>
</protein>
<sequence length="434" mass="48848">MGRYVLNVIYLSLITLALPVLLYRRFTKGKYRGGWGEKLFGRVPKRRGNQPCLWLHAVSVGEVLQLQPIIEGWKASHPDGEIYVTTTTGTGREVAERTYPDCTVCYCPLDFTWAVGAALRRIRPNCVGLVELELWPNLITTADRRNVPLVLLNGRLSAKSFRGYRKIRPLVRNLLQRFQLIAVQNDEYAQRFRQLGADLDQLLVAGSIKFDRLQTDRNTSAIRDLRQSLGLPKAKPVFMAGSTHAPEEEIALRVWQRLRDDWPDLQLIIAPRHAERFDEVAGLIQKTGQPFVRRSSGQTEADAAIYLLDTLGELSACWGLAHFAYVGGSLNQRGGQNMMEPAAYGSSVLFGPNTWNFAEVVSSLKEEQACREVKDEQELEAALRELLSNLQQAREMGLNAQEYVLSQQGATRRTLEELQVILDEGSEQSPRLAA</sequence>
<evidence type="ECO:0000256" key="9">
    <source>
        <dbReference type="PIRSR" id="PIRSR639901-1"/>
    </source>
</evidence>
<evidence type="ECO:0000256" key="5">
    <source>
        <dbReference type="ARBA" id="ARBA00019077"/>
    </source>
</evidence>
<keyword evidence="11" id="KW-1133">Transmembrane helix</keyword>
<accession>F0SFZ0</accession>
<evidence type="ECO:0000313" key="14">
    <source>
        <dbReference type="Proteomes" id="UP000006860"/>
    </source>
</evidence>
<comment type="similarity">
    <text evidence="3">Belongs to the glycosyltransferase group 1 family. Glycosyltransferase 30 subfamily.</text>
</comment>
<evidence type="ECO:0000256" key="8">
    <source>
        <dbReference type="ARBA" id="ARBA00049183"/>
    </source>
</evidence>
<evidence type="ECO:0000256" key="11">
    <source>
        <dbReference type="RuleBase" id="RU365103"/>
    </source>
</evidence>
<gene>
    <name evidence="13" type="ordered locus">Plabr_0652</name>
</gene>
<comment type="subcellular location">
    <subcellularLocation>
        <location evidence="1">Cell inner membrane</location>
        <topology evidence="1">Single-pass membrane protein</topology>
        <orientation evidence="1">Cytoplasmic side</orientation>
    </subcellularLocation>
    <subcellularLocation>
        <location evidence="11">Cell membrane</location>
    </subcellularLocation>
</comment>
<keyword evidence="6 11" id="KW-0808">Transferase</keyword>
<keyword evidence="11" id="KW-0472">Membrane</keyword>
<dbReference type="Pfam" id="PF04413">
    <property type="entry name" value="Glycos_transf_N"/>
    <property type="match status" value="1"/>
</dbReference>
<dbReference type="InterPro" id="IPR007507">
    <property type="entry name" value="Glycos_transf_N"/>
</dbReference>
<evidence type="ECO:0000256" key="10">
    <source>
        <dbReference type="PIRSR" id="PIRSR639901-2"/>
    </source>
</evidence>
<evidence type="ECO:0000256" key="6">
    <source>
        <dbReference type="ARBA" id="ARBA00022679"/>
    </source>
</evidence>
<dbReference type="EMBL" id="CP002546">
    <property type="protein sequence ID" value="ADY58279.1"/>
    <property type="molecule type" value="Genomic_DNA"/>
</dbReference>
<dbReference type="InterPro" id="IPR039901">
    <property type="entry name" value="Kdotransferase"/>
</dbReference>
<dbReference type="InterPro" id="IPR038107">
    <property type="entry name" value="Glycos_transf_N_sf"/>
</dbReference>
<dbReference type="FunFam" id="3.40.50.11720:FF:000001">
    <property type="entry name" value="3-deoxy-D-manno-octulosonic acid transferase"/>
    <property type="match status" value="1"/>
</dbReference>
<feature type="transmembrane region" description="Helical" evidence="11">
    <location>
        <begin position="6"/>
        <end position="23"/>
    </location>
</feature>
<evidence type="ECO:0000256" key="1">
    <source>
        <dbReference type="ARBA" id="ARBA00004388"/>
    </source>
</evidence>
<dbReference type="AlphaFoldDB" id="F0SFZ0"/>
<dbReference type="SUPFAM" id="SSF53756">
    <property type="entry name" value="UDP-Glycosyltransferase/glycogen phosphorylase"/>
    <property type="match status" value="1"/>
</dbReference>
<dbReference type="PANTHER" id="PTHR42755:SF1">
    <property type="entry name" value="3-DEOXY-D-MANNO-OCTULOSONIC ACID TRANSFERASE, MITOCHONDRIAL-RELATED"/>
    <property type="match status" value="1"/>
</dbReference>
<comment type="catalytic activity">
    <reaction evidence="8 11">
        <text>lipid IVA (E. coli) + CMP-3-deoxy-beta-D-manno-octulosonate = alpha-Kdo-(2-&gt;6)-lipid IVA (E. coli) + CMP + H(+)</text>
        <dbReference type="Rhea" id="RHEA:28066"/>
        <dbReference type="ChEBI" id="CHEBI:15378"/>
        <dbReference type="ChEBI" id="CHEBI:58603"/>
        <dbReference type="ChEBI" id="CHEBI:60364"/>
        <dbReference type="ChEBI" id="CHEBI:60377"/>
        <dbReference type="ChEBI" id="CHEBI:85987"/>
        <dbReference type="EC" id="2.4.99.12"/>
    </reaction>
</comment>
<proteinExistence type="inferred from homology"/>
<dbReference type="GO" id="GO:0009245">
    <property type="term" value="P:lipid A biosynthetic process"/>
    <property type="evidence" value="ECO:0007669"/>
    <property type="project" value="TreeGrafter"/>
</dbReference>
<evidence type="ECO:0000256" key="3">
    <source>
        <dbReference type="ARBA" id="ARBA00006380"/>
    </source>
</evidence>
<keyword evidence="11" id="KW-0812">Transmembrane</keyword>
<dbReference type="PANTHER" id="PTHR42755">
    <property type="entry name" value="3-DEOXY-MANNO-OCTULOSONATE CYTIDYLYLTRANSFERASE"/>
    <property type="match status" value="1"/>
</dbReference>
<evidence type="ECO:0000259" key="12">
    <source>
        <dbReference type="Pfam" id="PF04413"/>
    </source>
</evidence>
<name>F0SFZ0_RUBBR</name>
<evidence type="ECO:0000256" key="2">
    <source>
        <dbReference type="ARBA" id="ARBA00004713"/>
    </source>
</evidence>
<keyword evidence="11" id="KW-0448">Lipopolysaccharide biosynthesis</keyword>
<reference evidence="14" key="1">
    <citation type="submission" date="2011-02" db="EMBL/GenBank/DDBJ databases">
        <title>The complete genome of Planctomyces brasiliensis DSM 5305.</title>
        <authorList>
            <person name="Lucas S."/>
            <person name="Copeland A."/>
            <person name="Lapidus A."/>
            <person name="Bruce D."/>
            <person name="Goodwin L."/>
            <person name="Pitluck S."/>
            <person name="Kyrpides N."/>
            <person name="Mavromatis K."/>
            <person name="Pagani I."/>
            <person name="Ivanova N."/>
            <person name="Ovchinnikova G."/>
            <person name="Lu M."/>
            <person name="Detter J.C."/>
            <person name="Han C."/>
            <person name="Land M."/>
            <person name="Hauser L."/>
            <person name="Markowitz V."/>
            <person name="Cheng J.-F."/>
            <person name="Hugenholtz P."/>
            <person name="Woyke T."/>
            <person name="Wu D."/>
            <person name="Tindall B."/>
            <person name="Pomrenke H.G."/>
            <person name="Brambilla E."/>
            <person name="Klenk H.-P."/>
            <person name="Eisen J.A."/>
        </authorList>
    </citation>
    <scope>NUCLEOTIDE SEQUENCE [LARGE SCALE GENOMIC DNA]</scope>
    <source>
        <strain evidence="14">ATCC 49424 / DSM 5305 / JCM 21570 / NBRC 103401 / IFAM 1448</strain>
    </source>
</reference>
<comment type="pathway">
    <text evidence="2 11">Bacterial outer membrane biogenesis; LPS core biosynthesis.</text>
</comment>
<dbReference type="RefSeq" id="WP_013627022.1">
    <property type="nucleotide sequence ID" value="NC_015174.1"/>
</dbReference>
<dbReference type="EC" id="2.4.99.12" evidence="4 11"/>
<dbReference type="Gene3D" id="3.40.50.11720">
    <property type="entry name" value="3-Deoxy-D-manno-octulosonic-acid transferase, N-terminal domain"/>
    <property type="match status" value="1"/>
</dbReference>
<evidence type="ECO:0000256" key="4">
    <source>
        <dbReference type="ARBA" id="ARBA00012621"/>
    </source>
</evidence>
<dbReference type="GO" id="GO:0043842">
    <property type="term" value="F:Kdo transferase activity"/>
    <property type="evidence" value="ECO:0007669"/>
    <property type="project" value="UniProtKB-EC"/>
</dbReference>